<reference evidence="3" key="4">
    <citation type="journal article" date="2015" name="G3 (Bethesda)">
        <title>Genome sequences of three phytopathogenic species of the Magnaporthaceae family of fungi.</title>
        <authorList>
            <person name="Okagaki L.H."/>
            <person name="Nunes C.C."/>
            <person name="Sailsbery J."/>
            <person name="Clay B."/>
            <person name="Brown D."/>
            <person name="John T."/>
            <person name="Oh Y."/>
            <person name="Young N."/>
            <person name="Fitzgerald M."/>
            <person name="Haas B.J."/>
            <person name="Zeng Q."/>
            <person name="Young S."/>
            <person name="Adiconis X."/>
            <person name="Fan L."/>
            <person name="Levin J.Z."/>
            <person name="Mitchell T.K."/>
            <person name="Okubara P.A."/>
            <person name="Farman M.L."/>
            <person name="Kohn L.M."/>
            <person name="Birren B."/>
            <person name="Ma L.-J."/>
            <person name="Dean R.A."/>
        </authorList>
    </citation>
    <scope>NUCLEOTIDE SEQUENCE</scope>
    <source>
        <strain evidence="3">R3-111a-1</strain>
    </source>
</reference>
<dbReference type="HOGENOM" id="CLU_566286_0_0_1"/>
<organism evidence="2">
    <name type="scientific">Gaeumannomyces tritici (strain R3-111a-1)</name>
    <name type="common">Wheat and barley take-all root rot fungus</name>
    <name type="synonym">Gaeumannomyces graminis var. tritici</name>
    <dbReference type="NCBI Taxonomy" id="644352"/>
    <lineage>
        <taxon>Eukaryota</taxon>
        <taxon>Fungi</taxon>
        <taxon>Dikarya</taxon>
        <taxon>Ascomycota</taxon>
        <taxon>Pezizomycotina</taxon>
        <taxon>Sordariomycetes</taxon>
        <taxon>Sordariomycetidae</taxon>
        <taxon>Magnaporthales</taxon>
        <taxon>Magnaporthaceae</taxon>
        <taxon>Gaeumannomyces</taxon>
    </lineage>
</organism>
<accession>J3NTS6</accession>
<name>J3NTS6_GAET3</name>
<dbReference type="eggNOG" id="ENOG502T4C1">
    <property type="taxonomic scope" value="Eukaryota"/>
</dbReference>
<reference evidence="2" key="2">
    <citation type="submission" date="2010-07" db="EMBL/GenBank/DDBJ databases">
        <authorList>
            <consortium name="The Broad Institute Genome Sequencing Platform"/>
            <consortium name="Broad Institute Genome Sequencing Center for Infectious Disease"/>
            <person name="Ma L.-J."/>
            <person name="Dead R."/>
            <person name="Young S."/>
            <person name="Zeng Q."/>
            <person name="Koehrsen M."/>
            <person name="Alvarado L."/>
            <person name="Berlin A."/>
            <person name="Chapman S.B."/>
            <person name="Chen Z."/>
            <person name="Freedman E."/>
            <person name="Gellesch M."/>
            <person name="Goldberg J."/>
            <person name="Griggs A."/>
            <person name="Gujja S."/>
            <person name="Heilman E.R."/>
            <person name="Heiman D."/>
            <person name="Hepburn T."/>
            <person name="Howarth C."/>
            <person name="Jen D."/>
            <person name="Larson L."/>
            <person name="Mehta T."/>
            <person name="Neiman D."/>
            <person name="Pearson M."/>
            <person name="Roberts A."/>
            <person name="Saif S."/>
            <person name="Shea T."/>
            <person name="Shenoy N."/>
            <person name="Sisk P."/>
            <person name="Stolte C."/>
            <person name="Sykes S."/>
            <person name="Walk T."/>
            <person name="White J."/>
            <person name="Yandava C."/>
            <person name="Haas B."/>
            <person name="Nusbaum C."/>
            <person name="Birren B."/>
        </authorList>
    </citation>
    <scope>NUCLEOTIDE SEQUENCE</scope>
    <source>
        <strain evidence="2">R3-111a-1</strain>
    </source>
</reference>
<dbReference type="VEuPathDB" id="FungiDB:GGTG_04675"/>
<reference evidence="4" key="1">
    <citation type="submission" date="2010-07" db="EMBL/GenBank/DDBJ databases">
        <title>The genome sequence of Gaeumannomyces graminis var. tritici strain R3-111a-1.</title>
        <authorList>
            <consortium name="The Broad Institute Genome Sequencing Platform"/>
            <person name="Ma L.-J."/>
            <person name="Dead R."/>
            <person name="Young S."/>
            <person name="Zeng Q."/>
            <person name="Koehrsen M."/>
            <person name="Alvarado L."/>
            <person name="Berlin A."/>
            <person name="Chapman S.B."/>
            <person name="Chen Z."/>
            <person name="Freedman E."/>
            <person name="Gellesch M."/>
            <person name="Goldberg J."/>
            <person name="Griggs A."/>
            <person name="Gujja S."/>
            <person name="Heilman E.R."/>
            <person name="Heiman D."/>
            <person name="Hepburn T."/>
            <person name="Howarth C."/>
            <person name="Jen D."/>
            <person name="Larson L."/>
            <person name="Mehta T."/>
            <person name="Neiman D."/>
            <person name="Pearson M."/>
            <person name="Roberts A."/>
            <person name="Saif S."/>
            <person name="Shea T."/>
            <person name="Shenoy N."/>
            <person name="Sisk P."/>
            <person name="Stolte C."/>
            <person name="Sykes S."/>
            <person name="Walk T."/>
            <person name="White J."/>
            <person name="Yandava C."/>
            <person name="Haas B."/>
            <person name="Nusbaum C."/>
            <person name="Birren B."/>
        </authorList>
    </citation>
    <scope>NUCLEOTIDE SEQUENCE [LARGE SCALE GENOMIC DNA]</scope>
    <source>
        <strain evidence="4">R3-111a-1</strain>
    </source>
</reference>
<evidence type="ECO:0000313" key="4">
    <source>
        <dbReference type="Proteomes" id="UP000006039"/>
    </source>
</evidence>
<keyword evidence="4" id="KW-1185">Reference proteome</keyword>
<dbReference type="AlphaFoldDB" id="J3NTS6"/>
<evidence type="ECO:0000313" key="2">
    <source>
        <dbReference type="EMBL" id="EJT79591.1"/>
    </source>
</evidence>
<feature type="compositionally biased region" description="Basic and acidic residues" evidence="1">
    <location>
        <begin position="256"/>
        <end position="280"/>
    </location>
</feature>
<dbReference type="Proteomes" id="UP000006039">
    <property type="component" value="Unassembled WGS sequence"/>
</dbReference>
<reference evidence="3" key="5">
    <citation type="submission" date="2018-04" db="UniProtKB">
        <authorList>
            <consortium name="EnsemblFungi"/>
        </authorList>
    </citation>
    <scope>IDENTIFICATION</scope>
    <source>
        <strain evidence="3">R3-111a-1</strain>
    </source>
</reference>
<gene>
    <name evidence="3" type="primary">20345133</name>
    <name evidence="2" type="ORF">GGTG_04675</name>
</gene>
<sequence>MCNGWPIDDRFNTRSCPIQEFRGFLLDVRECGRDASDRAEFYAMLGRRRDERITELQEAWYDVRGWMRLYHTDKLYRCQEPCCLNRLATLNKARSSPQLQNADSERTEWFHIMSGSMALDAMVRYFDGFVRELREQLQARSLREQLQARSRMENGRQPDAVAQETRTQSSATVVSAESAEAVSDRSSPTLVSERSPPTSGQKANGGPDMAQPFSEGSSSKATLGTSPSTPCKKRPRTDPARATAASLNDQVQWATSEEREQGEGADDASRDSPRQQAEPRNKRRRRVPPPPSSSSPSHNMTAASPGDDTPGAYGHGVPPTGPLKGEEEQRAAAAGDPPRTTLGVHQDPPPHGTSRPAYTSGTGEEARGPPSPSGTTEEEEEELLHATQYPGSKVAQYRFDLVEHVRINLKVGQE</sequence>
<protein>
    <submittedName>
        <fullName evidence="2 3">Uncharacterized protein</fullName>
    </submittedName>
</protein>
<dbReference type="RefSeq" id="XP_009220736.1">
    <property type="nucleotide sequence ID" value="XM_009222472.1"/>
</dbReference>
<feature type="region of interest" description="Disordered" evidence="1">
    <location>
        <begin position="145"/>
        <end position="389"/>
    </location>
</feature>
<dbReference type="EMBL" id="GL385396">
    <property type="protein sequence ID" value="EJT79591.1"/>
    <property type="molecule type" value="Genomic_DNA"/>
</dbReference>
<feature type="compositionally biased region" description="Polar residues" evidence="1">
    <location>
        <begin position="214"/>
        <end position="229"/>
    </location>
</feature>
<evidence type="ECO:0000313" key="3">
    <source>
        <dbReference type="EnsemblFungi" id="EJT79591"/>
    </source>
</evidence>
<proteinExistence type="predicted"/>
<reference evidence="2" key="3">
    <citation type="submission" date="2010-09" db="EMBL/GenBank/DDBJ databases">
        <title>Annotation of Gaeumannomyces graminis var. tritici R3-111a-1.</title>
        <authorList>
            <consortium name="The Broad Institute Genome Sequencing Platform"/>
            <person name="Ma L.-J."/>
            <person name="Dead R."/>
            <person name="Young S.K."/>
            <person name="Zeng Q."/>
            <person name="Gargeya S."/>
            <person name="Fitzgerald M."/>
            <person name="Haas B."/>
            <person name="Abouelleil A."/>
            <person name="Alvarado L."/>
            <person name="Arachchi H.M."/>
            <person name="Berlin A."/>
            <person name="Brown A."/>
            <person name="Chapman S.B."/>
            <person name="Chen Z."/>
            <person name="Dunbar C."/>
            <person name="Freedman E."/>
            <person name="Gearin G."/>
            <person name="Gellesch M."/>
            <person name="Goldberg J."/>
            <person name="Griggs A."/>
            <person name="Gujja S."/>
            <person name="Heiman D."/>
            <person name="Howarth C."/>
            <person name="Larson L."/>
            <person name="Lui A."/>
            <person name="MacDonald P.J.P."/>
            <person name="Mehta T."/>
            <person name="Montmayeur A."/>
            <person name="Murphy C."/>
            <person name="Neiman D."/>
            <person name="Pearson M."/>
            <person name="Priest M."/>
            <person name="Roberts A."/>
            <person name="Saif S."/>
            <person name="Shea T."/>
            <person name="Shenoy N."/>
            <person name="Sisk P."/>
            <person name="Stolte C."/>
            <person name="Sykes S."/>
            <person name="Yandava C."/>
            <person name="Wortman J."/>
            <person name="Nusbaum C."/>
            <person name="Birren B."/>
        </authorList>
    </citation>
    <scope>NUCLEOTIDE SEQUENCE</scope>
    <source>
        <strain evidence="2">R3-111a-1</strain>
    </source>
</reference>
<dbReference type="OrthoDB" id="4366798at2759"/>
<evidence type="ECO:0000256" key="1">
    <source>
        <dbReference type="SAM" id="MobiDB-lite"/>
    </source>
</evidence>
<dbReference type="EnsemblFungi" id="EJT79591">
    <property type="protein sequence ID" value="EJT79591"/>
    <property type="gene ID" value="GGTG_04675"/>
</dbReference>
<feature type="compositionally biased region" description="Polar residues" evidence="1">
    <location>
        <begin position="246"/>
        <end position="255"/>
    </location>
</feature>
<feature type="compositionally biased region" description="Low complexity" evidence="1">
    <location>
        <begin position="169"/>
        <end position="187"/>
    </location>
</feature>
<dbReference type="GeneID" id="20345133"/>
<feature type="compositionally biased region" description="Polar residues" evidence="1">
    <location>
        <begin position="188"/>
        <end position="202"/>
    </location>
</feature>